<keyword evidence="7" id="KW-0496">Mitochondrion</keyword>
<reference evidence="10" key="1">
    <citation type="journal article" date="2013" name="Genome Biol.">
        <title>Draft genome of the mountain pine beetle, Dendroctonus ponderosae Hopkins, a major forest pest.</title>
        <authorList>
            <person name="Keeling C.I."/>
            <person name="Yuen M.M."/>
            <person name="Liao N.Y."/>
            <person name="Docking T.R."/>
            <person name="Chan S.K."/>
            <person name="Taylor G.A."/>
            <person name="Palmquist D.L."/>
            <person name="Jackman S.D."/>
            <person name="Nguyen A."/>
            <person name="Li M."/>
            <person name="Henderson H."/>
            <person name="Janes J.K."/>
            <person name="Zhao Y."/>
            <person name="Pandoh P."/>
            <person name="Moore R."/>
            <person name="Sperling F.A."/>
            <person name="Huber D.P."/>
            <person name="Birol I."/>
            <person name="Jones S.J."/>
            <person name="Bohlmann J."/>
        </authorList>
    </citation>
    <scope>NUCLEOTIDE SEQUENCE</scope>
</reference>
<dbReference type="InterPro" id="IPR034884">
    <property type="entry name" value="Cytochrome_c_oxidase_VIc/VIIs"/>
</dbReference>
<comment type="subcellular location">
    <subcellularLocation>
        <location evidence="1">Mitochondrion inner membrane</location>
        <topology evidence="1">Single-pass membrane protein</topology>
    </subcellularLocation>
</comment>
<organism evidence="9 10">
    <name type="scientific">Dendroctonus ponderosae</name>
    <name type="common">Mountain pine beetle</name>
    <dbReference type="NCBI Taxonomy" id="77166"/>
    <lineage>
        <taxon>Eukaryota</taxon>
        <taxon>Metazoa</taxon>
        <taxon>Ecdysozoa</taxon>
        <taxon>Arthropoda</taxon>
        <taxon>Hexapoda</taxon>
        <taxon>Insecta</taxon>
        <taxon>Pterygota</taxon>
        <taxon>Neoptera</taxon>
        <taxon>Endopterygota</taxon>
        <taxon>Coleoptera</taxon>
        <taxon>Polyphaga</taxon>
        <taxon>Cucujiformia</taxon>
        <taxon>Curculionidae</taxon>
        <taxon>Scolytinae</taxon>
        <taxon>Dendroctonus</taxon>
    </lineage>
</organism>
<evidence type="ECO:0000256" key="2">
    <source>
        <dbReference type="ARBA" id="ARBA00004673"/>
    </source>
</evidence>
<keyword evidence="8" id="KW-0472">Membrane</keyword>
<evidence type="ECO:0000256" key="1">
    <source>
        <dbReference type="ARBA" id="ARBA00004434"/>
    </source>
</evidence>
<dbReference type="EnsemblMetazoa" id="XM_019913743.1">
    <property type="protein sequence ID" value="XP_019769302.1"/>
    <property type="gene ID" value="LOC109543839"/>
</dbReference>
<dbReference type="GO" id="GO:0005743">
    <property type="term" value="C:mitochondrial inner membrane"/>
    <property type="evidence" value="ECO:0007669"/>
    <property type="project" value="UniProtKB-SubCell"/>
</dbReference>
<evidence type="ECO:0008006" key="11">
    <source>
        <dbReference type="Google" id="ProtNLM"/>
    </source>
</evidence>
<comment type="pathway">
    <text evidence="2">Energy metabolism; oxidative phosphorylation.</text>
</comment>
<dbReference type="Gene3D" id="4.10.93.10">
    <property type="entry name" value="Mitochondrial cytochrome c oxidase subunit VIc/VIIs"/>
    <property type="match status" value="1"/>
</dbReference>
<evidence type="ECO:0000313" key="9">
    <source>
        <dbReference type="EnsemblMetazoa" id="XP_019769302.1"/>
    </source>
</evidence>
<sequence>MHEIKFTISILWVHRSFQTSLDEINLSDCQSCCNLWCQPYFSHFYILKFLHKETYIESMAGDKVSTFVKPQLRGLLASQIKVNLGVAVVLCTAAAVATKILVNDRRKEIYANFYKNYNIDKEFETMRKKGLFDSC</sequence>
<comment type="similarity">
    <text evidence="3">Belongs to the cytochrome c oxidase subunit 6c family.</text>
</comment>
<dbReference type="InterPro" id="IPR037169">
    <property type="entry name" value="Cytochrome_c_oxidase_VIc_sf"/>
</dbReference>
<dbReference type="SUPFAM" id="SSF81415">
    <property type="entry name" value="Mitochondrial cytochrome c oxidase subunit VIc"/>
    <property type="match status" value="1"/>
</dbReference>
<dbReference type="Pfam" id="PF02937">
    <property type="entry name" value="COX6C"/>
    <property type="match status" value="1"/>
</dbReference>
<name>A0AAR5Q7U3_DENPD</name>
<dbReference type="PANTHER" id="PTHR48416">
    <property type="entry name" value="CYTOCHROME C OXIDASE SUBUNIT 6C"/>
    <property type="match status" value="1"/>
</dbReference>
<keyword evidence="6" id="KW-1133">Transmembrane helix</keyword>
<dbReference type="AlphaFoldDB" id="A0AAR5Q7U3"/>
<keyword evidence="4" id="KW-0812">Transmembrane</keyword>
<evidence type="ECO:0000256" key="4">
    <source>
        <dbReference type="ARBA" id="ARBA00022692"/>
    </source>
</evidence>
<dbReference type="KEGG" id="dpa:109543839"/>
<keyword evidence="10" id="KW-1185">Reference proteome</keyword>
<dbReference type="Proteomes" id="UP000019118">
    <property type="component" value="Unassembled WGS sequence"/>
</dbReference>
<dbReference type="GeneID" id="109543839"/>
<protein>
    <recommendedName>
        <fullName evidence="11">Mitochondrial cytochrome c oxidase subunit VIc/VIIs domain-containing protein</fullName>
    </recommendedName>
</protein>
<evidence type="ECO:0000256" key="5">
    <source>
        <dbReference type="ARBA" id="ARBA00022792"/>
    </source>
</evidence>
<reference evidence="9" key="2">
    <citation type="submission" date="2024-08" db="UniProtKB">
        <authorList>
            <consortium name="EnsemblMetazoa"/>
        </authorList>
    </citation>
    <scope>IDENTIFICATION</scope>
</reference>
<dbReference type="InterPro" id="IPR051389">
    <property type="entry name" value="Cytochrome_c_oxidase_VIc"/>
</dbReference>
<evidence type="ECO:0000256" key="7">
    <source>
        <dbReference type="ARBA" id="ARBA00023128"/>
    </source>
</evidence>
<accession>A0AAR5Q7U3</accession>
<keyword evidence="5" id="KW-0999">Mitochondrion inner membrane</keyword>
<dbReference type="CDD" id="cd22901">
    <property type="entry name" value="CcO_VIc"/>
    <property type="match status" value="1"/>
</dbReference>
<dbReference type="PANTHER" id="PTHR48416:SF1">
    <property type="entry name" value="CYTOCHROME C OXIDASE SUBUNIT 6C"/>
    <property type="match status" value="1"/>
</dbReference>
<proteinExistence type="inferred from homology"/>
<evidence type="ECO:0000256" key="6">
    <source>
        <dbReference type="ARBA" id="ARBA00022989"/>
    </source>
</evidence>
<evidence type="ECO:0000313" key="10">
    <source>
        <dbReference type="Proteomes" id="UP000019118"/>
    </source>
</evidence>
<evidence type="ECO:0000256" key="8">
    <source>
        <dbReference type="ARBA" id="ARBA00023136"/>
    </source>
</evidence>
<evidence type="ECO:0000256" key="3">
    <source>
        <dbReference type="ARBA" id="ARBA00007204"/>
    </source>
</evidence>